<evidence type="ECO:0000256" key="2">
    <source>
        <dbReference type="ARBA" id="ARBA00022692"/>
    </source>
</evidence>
<feature type="transmembrane region" description="Helical" evidence="5">
    <location>
        <begin position="6"/>
        <end position="23"/>
    </location>
</feature>
<evidence type="ECO:0000256" key="1">
    <source>
        <dbReference type="ARBA" id="ARBA00004127"/>
    </source>
</evidence>
<dbReference type="AlphaFoldDB" id="A0A1J0E6L1"/>
<evidence type="ECO:0000256" key="5">
    <source>
        <dbReference type="SAM" id="Phobius"/>
    </source>
</evidence>
<comment type="subcellular location">
    <subcellularLocation>
        <location evidence="1">Endomembrane system</location>
        <topology evidence="1">Multi-pass membrane protein</topology>
    </subcellularLocation>
</comment>
<dbReference type="KEGG" id="prg:RB151_019100"/>
<accession>A0A1J0E6L1</accession>
<organism evidence="6 7">
    <name type="scientific">Providencia rettgeri</name>
    <dbReference type="NCBI Taxonomy" id="587"/>
    <lineage>
        <taxon>Bacteria</taxon>
        <taxon>Pseudomonadati</taxon>
        <taxon>Pseudomonadota</taxon>
        <taxon>Gammaproteobacteria</taxon>
        <taxon>Enterobacterales</taxon>
        <taxon>Morganellaceae</taxon>
        <taxon>Providencia</taxon>
    </lineage>
</organism>
<dbReference type="GO" id="GO:0012505">
    <property type="term" value="C:endomembrane system"/>
    <property type="evidence" value="ECO:0007669"/>
    <property type="project" value="UniProtKB-SubCell"/>
</dbReference>
<evidence type="ECO:0000313" key="6">
    <source>
        <dbReference type="EMBL" id="MBX6980665.1"/>
    </source>
</evidence>
<keyword evidence="3 5" id="KW-1133">Transmembrane helix</keyword>
<dbReference type="Proteomes" id="UP000824410">
    <property type="component" value="Unassembled WGS sequence"/>
</dbReference>
<feature type="transmembrane region" description="Helical" evidence="5">
    <location>
        <begin position="35"/>
        <end position="59"/>
    </location>
</feature>
<sequence>MKILKFPLLNWLIANGVAVYFLFKQGALDWYFSGWLGVLGILVALESVSWVATSLFYFYKHKTSPNPSVRATHLITNGPYRLSRNPMYLAFTSMSLALALLTHSPYFLVSGLVFWLVTDLYTIPQEENFLAKSFKAEWDSYHKQTRRWL</sequence>
<protein>
    <submittedName>
        <fullName evidence="6">Isoprenylcysteine carboxylmethyltransferase family protein</fullName>
    </submittedName>
</protein>
<feature type="transmembrane region" description="Helical" evidence="5">
    <location>
        <begin position="88"/>
        <end position="117"/>
    </location>
</feature>
<evidence type="ECO:0000256" key="4">
    <source>
        <dbReference type="ARBA" id="ARBA00023136"/>
    </source>
</evidence>
<evidence type="ECO:0000256" key="3">
    <source>
        <dbReference type="ARBA" id="ARBA00022989"/>
    </source>
</evidence>
<keyword evidence="4 5" id="KW-0472">Membrane</keyword>
<gene>
    <name evidence="6" type="ORF">EX242_10375</name>
</gene>
<name>A0A1J0E6L1_PRORE</name>
<comment type="caution">
    <text evidence="6">The sequence shown here is derived from an EMBL/GenBank/DDBJ whole genome shotgun (WGS) entry which is preliminary data.</text>
</comment>
<keyword evidence="2 5" id="KW-0812">Transmembrane</keyword>
<evidence type="ECO:0000313" key="7">
    <source>
        <dbReference type="Proteomes" id="UP000824410"/>
    </source>
</evidence>
<dbReference type="Gene3D" id="1.20.120.1630">
    <property type="match status" value="1"/>
</dbReference>
<proteinExistence type="predicted"/>
<dbReference type="InterPro" id="IPR007318">
    <property type="entry name" value="Phopholipid_MeTrfase"/>
</dbReference>
<dbReference type="OrthoDB" id="9811969at2"/>
<reference evidence="6" key="1">
    <citation type="submission" date="2019-02" db="EMBL/GenBank/DDBJ databases">
        <title>Genomic characterization of isolates from hospital effluents in KZN, South Africa.</title>
        <authorList>
            <person name="Ntshobeni N."/>
            <person name="Allam M."/>
            <person name="Ismail A."/>
            <person name="Amoako D."/>
            <person name="Essack S."/>
            <person name="Chenia H."/>
        </authorList>
    </citation>
    <scope>NUCLEOTIDE SEQUENCE</scope>
    <source>
        <strain evidence="6">AFE97_S1</strain>
    </source>
</reference>
<dbReference type="EMBL" id="SHDO01000010">
    <property type="protein sequence ID" value="MBX6980665.1"/>
    <property type="molecule type" value="Genomic_DNA"/>
</dbReference>
<dbReference type="RefSeq" id="WP_042844075.1">
    <property type="nucleotide sequence ID" value="NZ_ABEXNG020000013.1"/>
</dbReference>
<dbReference type="Pfam" id="PF04191">
    <property type="entry name" value="PEMT"/>
    <property type="match status" value="1"/>
</dbReference>